<sequence>MHDVDISDKKIFEGLNEQQAEAVRTIEGPVLILAGAGSGKTRALTHRIAYLIASGIKPENILAVTFTNKAAKEMRERVARLVVNTLPFVGTFHSICLKILRQDIELLGYGRNFGVYDADDQTSLVKTIMLDLGLDVKKMSPKSMLGRISELKSELVRPEEFSSGGGSASGGEAFKREMIAGVYSAYQASLERANALDFDDLIAVCVRLFREHPPILEKYQNLFTHILIDEYQDTNHAQYLWATLLAQKYRNIAVVGDDAQSIYGWRQADIRNILDFEKDYPDARVILLEQNYRSTQTILTAANHIIRNNKEQKEKNLWTDNTDGEKIIVKEAANEREEASYIIDTIRNSAKQRGGLPAQTGLQGFTVLYRTHAQSRSIEEALLRHGLPYRILGGVRFYERREIKDILAYLRLARNSNDTVSFARIYNTPIRGIGATSFKKLKKLGIGAKDLATLADDTPGLTGRQIKAFRDLGLLLNDFSEQASLLSVSLLVKYIIKKIGYERHLNDRTAEGEERWENVKEILTATRKFDDVEAHGEPPTGLDRFLEEVALIQETDKLDEREPAVTLMTLHSAKGLEFPTVFIVGLEEGIFPHSRSVFNPSELEEERRLCYVGVTRAKSQLHLSFCRQRALYGSTQMNPPSRFIFEIPEELVTFLTAETGIYE</sequence>
<evidence type="ECO:0000313" key="15">
    <source>
        <dbReference type="Proteomes" id="UP000179047"/>
    </source>
</evidence>
<dbReference type="EMBL" id="MGKP01000002">
    <property type="protein sequence ID" value="OGN29805.1"/>
    <property type="molecule type" value="Genomic_DNA"/>
</dbReference>
<comment type="catalytic activity">
    <reaction evidence="8">
        <text>Couples ATP hydrolysis with the unwinding of duplex DNA by translocating in the 3'-5' direction.</text>
        <dbReference type="EC" id="5.6.2.4"/>
    </reaction>
</comment>
<keyword evidence="6" id="KW-0238">DNA-binding</keyword>
<evidence type="ECO:0000256" key="11">
    <source>
        <dbReference type="PROSITE-ProRule" id="PRU00560"/>
    </source>
</evidence>
<accession>A0A1F8GWK9</accession>
<dbReference type="CDD" id="cd17932">
    <property type="entry name" value="DEXQc_UvrD"/>
    <property type="match status" value="1"/>
</dbReference>
<evidence type="ECO:0000256" key="8">
    <source>
        <dbReference type="ARBA" id="ARBA00034617"/>
    </source>
</evidence>
<keyword evidence="4 11" id="KW-0347">Helicase</keyword>
<proteinExistence type="inferred from homology"/>
<keyword evidence="7" id="KW-0413">Isomerase</keyword>
<dbReference type="SUPFAM" id="SSF52540">
    <property type="entry name" value="P-loop containing nucleoside triphosphate hydrolases"/>
    <property type="match status" value="1"/>
</dbReference>
<feature type="binding site" evidence="11">
    <location>
        <begin position="34"/>
        <end position="41"/>
    </location>
    <ligand>
        <name>ATP</name>
        <dbReference type="ChEBI" id="CHEBI:30616"/>
    </ligand>
</feature>
<evidence type="ECO:0000256" key="9">
    <source>
        <dbReference type="ARBA" id="ARBA00034808"/>
    </source>
</evidence>
<dbReference type="PROSITE" id="PS51198">
    <property type="entry name" value="UVRD_HELICASE_ATP_BIND"/>
    <property type="match status" value="1"/>
</dbReference>
<keyword evidence="2 11" id="KW-0547">Nucleotide-binding</keyword>
<comment type="caution">
    <text evidence="14">The sequence shown here is derived from an EMBL/GenBank/DDBJ whole genome shotgun (WGS) entry which is preliminary data.</text>
</comment>
<dbReference type="FunFam" id="1.10.10.160:FF:000001">
    <property type="entry name" value="ATP-dependent DNA helicase"/>
    <property type="match status" value="1"/>
</dbReference>
<dbReference type="Gene3D" id="1.10.486.10">
    <property type="entry name" value="PCRA, domain 4"/>
    <property type="match status" value="1"/>
</dbReference>
<evidence type="ECO:0000256" key="3">
    <source>
        <dbReference type="ARBA" id="ARBA00022801"/>
    </source>
</evidence>
<dbReference type="InterPro" id="IPR013986">
    <property type="entry name" value="DExx_box_DNA_helicase_dom_sf"/>
</dbReference>
<dbReference type="PROSITE" id="PS51217">
    <property type="entry name" value="UVRD_HELICASE_CTER"/>
    <property type="match status" value="1"/>
</dbReference>
<evidence type="ECO:0000256" key="4">
    <source>
        <dbReference type="ARBA" id="ARBA00022806"/>
    </source>
</evidence>
<evidence type="ECO:0000256" key="5">
    <source>
        <dbReference type="ARBA" id="ARBA00022840"/>
    </source>
</evidence>
<evidence type="ECO:0000256" key="7">
    <source>
        <dbReference type="ARBA" id="ARBA00023235"/>
    </source>
</evidence>
<dbReference type="EC" id="5.6.2.4" evidence="9"/>
<feature type="domain" description="UvrD-like helicase C-terminal" evidence="13">
    <location>
        <begin position="296"/>
        <end position="575"/>
    </location>
</feature>
<keyword evidence="3 11" id="KW-0378">Hydrolase</keyword>
<comment type="catalytic activity">
    <reaction evidence="10">
        <text>ATP + H2O = ADP + phosphate + H(+)</text>
        <dbReference type="Rhea" id="RHEA:13065"/>
        <dbReference type="ChEBI" id="CHEBI:15377"/>
        <dbReference type="ChEBI" id="CHEBI:15378"/>
        <dbReference type="ChEBI" id="CHEBI:30616"/>
        <dbReference type="ChEBI" id="CHEBI:43474"/>
        <dbReference type="ChEBI" id="CHEBI:456216"/>
        <dbReference type="EC" id="5.6.2.4"/>
    </reaction>
</comment>
<dbReference type="Pfam" id="PF13361">
    <property type="entry name" value="UvrD_C"/>
    <property type="match status" value="1"/>
</dbReference>
<dbReference type="InterPro" id="IPR000212">
    <property type="entry name" value="DNA_helicase_UvrD/REP"/>
</dbReference>
<evidence type="ECO:0000256" key="1">
    <source>
        <dbReference type="ARBA" id="ARBA00009922"/>
    </source>
</evidence>
<dbReference type="AlphaFoldDB" id="A0A1F8GWK9"/>
<dbReference type="CDD" id="cd18807">
    <property type="entry name" value="SF1_C_UvrD"/>
    <property type="match status" value="1"/>
</dbReference>
<reference evidence="14 15" key="1">
    <citation type="journal article" date="2016" name="Nat. Commun.">
        <title>Thousands of microbial genomes shed light on interconnected biogeochemical processes in an aquifer system.</title>
        <authorList>
            <person name="Anantharaman K."/>
            <person name="Brown C.T."/>
            <person name="Hug L.A."/>
            <person name="Sharon I."/>
            <person name="Castelle C.J."/>
            <person name="Probst A.J."/>
            <person name="Thomas B.C."/>
            <person name="Singh A."/>
            <person name="Wilkins M.J."/>
            <person name="Karaoz U."/>
            <person name="Brodie E.L."/>
            <person name="Williams K.H."/>
            <person name="Hubbard S.S."/>
            <person name="Banfield J.F."/>
        </authorList>
    </citation>
    <scope>NUCLEOTIDE SEQUENCE [LARGE SCALE GENOMIC DNA]</scope>
</reference>
<evidence type="ECO:0000259" key="12">
    <source>
        <dbReference type="PROSITE" id="PS51198"/>
    </source>
</evidence>
<dbReference type="GO" id="GO:0000725">
    <property type="term" value="P:recombinational repair"/>
    <property type="evidence" value="ECO:0007669"/>
    <property type="project" value="TreeGrafter"/>
</dbReference>
<dbReference type="GO" id="GO:0003677">
    <property type="term" value="F:DNA binding"/>
    <property type="evidence" value="ECO:0007669"/>
    <property type="project" value="UniProtKB-KW"/>
</dbReference>
<dbReference type="Gene3D" id="3.40.50.300">
    <property type="entry name" value="P-loop containing nucleotide triphosphate hydrolases"/>
    <property type="match status" value="2"/>
</dbReference>
<keyword evidence="5 11" id="KW-0067">ATP-binding</keyword>
<dbReference type="GO" id="GO:0043138">
    <property type="term" value="F:3'-5' DNA helicase activity"/>
    <property type="evidence" value="ECO:0007669"/>
    <property type="project" value="UniProtKB-EC"/>
</dbReference>
<dbReference type="Proteomes" id="UP000179047">
    <property type="component" value="Unassembled WGS sequence"/>
</dbReference>
<dbReference type="GO" id="GO:0033202">
    <property type="term" value="C:DNA helicase complex"/>
    <property type="evidence" value="ECO:0007669"/>
    <property type="project" value="TreeGrafter"/>
</dbReference>
<evidence type="ECO:0000256" key="10">
    <source>
        <dbReference type="ARBA" id="ARBA00048988"/>
    </source>
</evidence>
<protein>
    <recommendedName>
        <fullName evidence="9">DNA 3'-5' helicase</fullName>
        <ecNumber evidence="9">5.6.2.4</ecNumber>
    </recommendedName>
</protein>
<dbReference type="InterPro" id="IPR014016">
    <property type="entry name" value="UvrD-like_ATP-bd"/>
</dbReference>
<dbReference type="Gene3D" id="1.10.10.160">
    <property type="match status" value="1"/>
</dbReference>
<organism evidence="14 15">
    <name type="scientific">Candidatus Yanofskybacteria bacterium RIFCSPLOWO2_01_FULL_49_25</name>
    <dbReference type="NCBI Taxonomy" id="1802701"/>
    <lineage>
        <taxon>Bacteria</taxon>
        <taxon>Candidatus Yanofskyibacteriota</taxon>
    </lineage>
</organism>
<feature type="domain" description="UvrD-like helicase ATP-binding" evidence="12">
    <location>
        <begin position="13"/>
        <end position="295"/>
    </location>
</feature>
<evidence type="ECO:0000256" key="2">
    <source>
        <dbReference type="ARBA" id="ARBA00022741"/>
    </source>
</evidence>
<dbReference type="InterPro" id="IPR027417">
    <property type="entry name" value="P-loop_NTPase"/>
</dbReference>
<dbReference type="GO" id="GO:0016887">
    <property type="term" value="F:ATP hydrolysis activity"/>
    <property type="evidence" value="ECO:0007669"/>
    <property type="project" value="RHEA"/>
</dbReference>
<name>A0A1F8GWK9_9BACT</name>
<dbReference type="GO" id="GO:0005524">
    <property type="term" value="F:ATP binding"/>
    <property type="evidence" value="ECO:0007669"/>
    <property type="project" value="UniProtKB-UniRule"/>
</dbReference>
<dbReference type="InterPro" id="IPR014017">
    <property type="entry name" value="DNA_helicase_UvrD-like_C"/>
</dbReference>
<dbReference type="GO" id="GO:0009314">
    <property type="term" value="P:response to radiation"/>
    <property type="evidence" value="ECO:0007669"/>
    <property type="project" value="UniProtKB-ARBA"/>
</dbReference>
<dbReference type="PANTHER" id="PTHR11070">
    <property type="entry name" value="UVRD / RECB / PCRA DNA HELICASE FAMILY MEMBER"/>
    <property type="match status" value="1"/>
</dbReference>
<dbReference type="GO" id="GO:0005829">
    <property type="term" value="C:cytosol"/>
    <property type="evidence" value="ECO:0007669"/>
    <property type="project" value="TreeGrafter"/>
</dbReference>
<dbReference type="STRING" id="1802701.A3A33_00730"/>
<comment type="similarity">
    <text evidence="1">Belongs to the helicase family. UvrD subfamily.</text>
</comment>
<evidence type="ECO:0000313" key="14">
    <source>
        <dbReference type="EMBL" id="OGN29805.1"/>
    </source>
</evidence>
<evidence type="ECO:0000259" key="13">
    <source>
        <dbReference type="PROSITE" id="PS51217"/>
    </source>
</evidence>
<evidence type="ECO:0000256" key="6">
    <source>
        <dbReference type="ARBA" id="ARBA00023125"/>
    </source>
</evidence>
<dbReference type="PANTHER" id="PTHR11070:SF2">
    <property type="entry name" value="ATP-DEPENDENT DNA HELICASE SRS2"/>
    <property type="match status" value="1"/>
</dbReference>
<gene>
    <name evidence="14" type="ORF">A3A33_00730</name>
</gene>
<dbReference type="Pfam" id="PF00580">
    <property type="entry name" value="UvrD-helicase"/>
    <property type="match status" value="1"/>
</dbReference>